<dbReference type="InterPro" id="IPR010090">
    <property type="entry name" value="Phage_tape_meas"/>
</dbReference>
<name>A0ABU1FKD0_9MICO</name>
<accession>A0ABU1FKD0</accession>
<dbReference type="RefSeq" id="WP_310520495.1">
    <property type="nucleotide sequence ID" value="NZ_BAABBS010000002.1"/>
</dbReference>
<sequence length="929" mass="96838">MALRAAELEILFTADTTDVAKAEKTVKSAGERLEKKPIKTKVDADAKDALESMDRVEESAKRIVSAKTIATVDANIERAEKSFMRVYERLDYLKSVETELDVSADIRRAEANLSKVQRNLDGLRSARAVMEVDANTAPAEDALAGAKDIAGDAGEDAGEEFGANIVAALATIPIAGAIVGVGAAAASALIDAFNDGLAQEARYDRLQALTGISEADALRLGRAAGEAYASNFGESIESNMDTARLALQFDLIDADTSTRSAQRVVESLAGIADVLGEDVRPVAAAVTQLLRTGLAKSADEAFDIIAAGARNGVNVSEDMLDTFTEYPALFARLGLSGAEALGLINQGLDAGARNSDLAADALKEFQIRASDGTAAEGFQILGMNAEAAMQTIAEGGPGARDALEEVLTKLGGMEAGADRTRAAVALFGTQAEDLGEALFAMDLSTAVEQLNGVEGAARAMFDTLAGNDAAKVEQAKRNIEVAAEGIQGALASAFSEPLGDFADWVSENRGPLLQFFADLVNGAIDFGISVVESAASGTEAFGEFVSGPLATVVDGIGRAMAILNPQGGGEMIGIAEQMRGFKDETAEAAGAIRENLIPGLEGTRDKFNGFMDGAIAVGYLNDASVRLAGALGQVGVDAEGALLALDGINLANLSASDSGRQLEEQIRNAVIALQDEQVAASASGESQEELAERYRAGTEALVGQLTQMGLTKEQAQALIDTVLQTPTDAKTEYSSNADAEKGKVQSLADRITTLPDGTVVITADTQPAIRKVDGFIRDYSGRVVQLYVDASGRPINVGMQANGSVLEFMAQGGLRGLTPMQPIAQMVPANTWRVVGDRGDVAEAYIPLDGSARSMAILFEAMRRMGVVLPMADGGLTSGARAMPAPAFPPIALQLLREIRDRVGISLPIDPIQGALGASNVWDSTTGRA</sequence>
<organism evidence="3 4">
    <name type="scientific">Agromyces indicus</name>
    <dbReference type="NCBI Taxonomy" id="758919"/>
    <lineage>
        <taxon>Bacteria</taxon>
        <taxon>Bacillati</taxon>
        <taxon>Actinomycetota</taxon>
        <taxon>Actinomycetes</taxon>
        <taxon>Micrococcales</taxon>
        <taxon>Microbacteriaceae</taxon>
        <taxon>Agromyces</taxon>
    </lineage>
</organism>
<evidence type="ECO:0000313" key="3">
    <source>
        <dbReference type="EMBL" id="MDR5691911.1"/>
    </source>
</evidence>
<keyword evidence="4" id="KW-1185">Reference proteome</keyword>
<feature type="domain" description="Phage tail tape measure protein" evidence="2">
    <location>
        <begin position="249"/>
        <end position="428"/>
    </location>
</feature>
<evidence type="ECO:0000259" key="2">
    <source>
        <dbReference type="Pfam" id="PF10145"/>
    </source>
</evidence>
<dbReference type="Pfam" id="PF10145">
    <property type="entry name" value="PhageMin_Tail"/>
    <property type="match status" value="1"/>
</dbReference>
<proteinExistence type="predicted"/>
<dbReference type="Proteomes" id="UP001260072">
    <property type="component" value="Unassembled WGS sequence"/>
</dbReference>
<reference evidence="4" key="1">
    <citation type="submission" date="2023-07" db="EMBL/GenBank/DDBJ databases">
        <title>Description of three actinobacteria isolated from air of manufacturing shop in a pharmaceutical factory.</title>
        <authorList>
            <person name="Zhang D.-F."/>
        </authorList>
    </citation>
    <scope>NUCLEOTIDE SEQUENCE [LARGE SCALE GENOMIC DNA]</scope>
    <source>
        <strain evidence="4">CCTCC AB 2011122</strain>
    </source>
</reference>
<keyword evidence="1" id="KW-1188">Viral release from host cell</keyword>
<protein>
    <submittedName>
        <fullName evidence="3">Phage tail tape measure protein</fullName>
    </submittedName>
</protein>
<evidence type="ECO:0000256" key="1">
    <source>
        <dbReference type="ARBA" id="ARBA00022612"/>
    </source>
</evidence>
<dbReference type="PANTHER" id="PTHR37813">
    <property type="entry name" value="FELS-2 PROPHAGE PROTEIN"/>
    <property type="match status" value="1"/>
</dbReference>
<gene>
    <name evidence="3" type="ORF">RH861_07515</name>
</gene>
<dbReference type="PANTHER" id="PTHR37813:SF1">
    <property type="entry name" value="FELS-2 PROPHAGE PROTEIN"/>
    <property type="match status" value="1"/>
</dbReference>
<evidence type="ECO:0000313" key="4">
    <source>
        <dbReference type="Proteomes" id="UP001260072"/>
    </source>
</evidence>
<comment type="caution">
    <text evidence="3">The sequence shown here is derived from an EMBL/GenBank/DDBJ whole genome shotgun (WGS) entry which is preliminary data.</text>
</comment>
<dbReference type="EMBL" id="JAVKGS010000002">
    <property type="protein sequence ID" value="MDR5691911.1"/>
    <property type="molecule type" value="Genomic_DNA"/>
</dbReference>